<sequence>MVRRAGALRGPSAAQSRAGPGGKGRCLACRGELVPAAAASQGCALRAQSYLREEKERPATPERFFLKPYKETLQYVISSSFTLSSTTCSRFKTWRKDTRRPLPTRGSGLGDAWAAPQGAPRARDRDTHRSGAPSPGTPALRLPGSWSLSSAPAAGFASHFGASPPLAALPGSPSLQPQPVASTSVVFKGRTKHKAQLFNWPKTENGGLPSPYSATCRLYSFVKKRSLPACDYVYFFRSEMKYFSRSHLQNKDFFSPWMFPPKLRHPDLTAEVRQLEKRAQFSLQFRSAPCHGHKKEELQELPSPSASSPPPKKYSKCKLCNENTIPTAYIIRSVVKPQNEHHTYSLMGKYSVARRISFTINLTMGNKKASKFETGAIPFLRAASQLSTAHQARRPFSSFPPSSQPVVNGASSVPPVQCYRTQTGTAPPLLPGEHAESQYPINSNPTEHTDETKKGSRLLDCSVPQNKPRTACLTLLLVTSGTVQILPFTEGHHSLTQTQLYQPPRSWLLLLPSLRKQLFALGPLLPSPRSLISCLWYPAKEQCAQLTSGRTEERCQKKTYTSFQKKFLFPEKDGIFCLAPPPRPTQPLGTGLALPAPVLVAGAHRDRLGRLCDERSACFTRDVHEPTAERSDAEGEHQEERKVCAVAAALCLKKGYVLSRGKVAEFKGEQDSGTD</sequence>
<accession>R0JVL8</accession>
<name>R0JVL8_ANAPL</name>
<protein>
    <submittedName>
        <fullName evidence="2">Uncharacterized protein</fullName>
    </submittedName>
</protein>
<feature type="region of interest" description="Disordered" evidence="1">
    <location>
        <begin position="292"/>
        <end position="313"/>
    </location>
</feature>
<feature type="region of interest" description="Disordered" evidence="1">
    <location>
        <begin position="1"/>
        <end position="23"/>
    </location>
</feature>
<feature type="compositionally biased region" description="Low complexity" evidence="1">
    <location>
        <begin position="395"/>
        <end position="405"/>
    </location>
</feature>
<evidence type="ECO:0000313" key="2">
    <source>
        <dbReference type="EMBL" id="EOB01282.1"/>
    </source>
</evidence>
<evidence type="ECO:0000313" key="3">
    <source>
        <dbReference type="Proteomes" id="UP000296049"/>
    </source>
</evidence>
<feature type="region of interest" description="Disordered" evidence="1">
    <location>
        <begin position="96"/>
        <end position="144"/>
    </location>
</feature>
<evidence type="ECO:0000256" key="1">
    <source>
        <dbReference type="SAM" id="MobiDB-lite"/>
    </source>
</evidence>
<proteinExistence type="predicted"/>
<reference evidence="3" key="1">
    <citation type="journal article" date="2013" name="Nat. Genet.">
        <title>The duck genome and transcriptome provide insight into an avian influenza virus reservoir species.</title>
        <authorList>
            <person name="Huang Y."/>
            <person name="Li Y."/>
            <person name="Burt D.W."/>
            <person name="Chen H."/>
            <person name="Zhang Y."/>
            <person name="Qian W."/>
            <person name="Kim H."/>
            <person name="Gan S."/>
            <person name="Zhao Y."/>
            <person name="Li J."/>
            <person name="Yi K."/>
            <person name="Feng H."/>
            <person name="Zhu P."/>
            <person name="Li B."/>
            <person name="Liu Q."/>
            <person name="Fairley S."/>
            <person name="Magor K.E."/>
            <person name="Du Z."/>
            <person name="Hu X."/>
            <person name="Goodman L."/>
            <person name="Tafer H."/>
            <person name="Vignal A."/>
            <person name="Lee T."/>
            <person name="Kim K.W."/>
            <person name="Sheng Z."/>
            <person name="An Y."/>
            <person name="Searle S."/>
            <person name="Herrero J."/>
            <person name="Groenen M.A."/>
            <person name="Crooijmans R.P."/>
            <person name="Faraut T."/>
            <person name="Cai Q."/>
            <person name="Webster R.G."/>
            <person name="Aldridge J.R."/>
            <person name="Warren W.C."/>
            <person name="Bartschat S."/>
            <person name="Kehr S."/>
            <person name="Marz M."/>
            <person name="Stadler P.F."/>
            <person name="Smith J."/>
            <person name="Kraus R.H."/>
            <person name="Zhao Y."/>
            <person name="Ren L."/>
            <person name="Fei J."/>
            <person name="Morisson M."/>
            <person name="Kaiser P."/>
            <person name="Griffin D.K."/>
            <person name="Rao M."/>
            <person name="Pitel F."/>
            <person name="Wang J."/>
            <person name="Li N."/>
        </authorList>
    </citation>
    <scope>NUCLEOTIDE SEQUENCE [LARGE SCALE GENOMIC DNA]</scope>
</reference>
<gene>
    <name evidence="2" type="ORF">Anapl_12728</name>
</gene>
<organism evidence="2 3">
    <name type="scientific">Anas platyrhynchos</name>
    <name type="common">Mallard</name>
    <name type="synonym">Anas boschas</name>
    <dbReference type="NCBI Taxonomy" id="8839"/>
    <lineage>
        <taxon>Eukaryota</taxon>
        <taxon>Metazoa</taxon>
        <taxon>Chordata</taxon>
        <taxon>Craniata</taxon>
        <taxon>Vertebrata</taxon>
        <taxon>Euteleostomi</taxon>
        <taxon>Archelosauria</taxon>
        <taxon>Archosauria</taxon>
        <taxon>Dinosauria</taxon>
        <taxon>Saurischia</taxon>
        <taxon>Theropoda</taxon>
        <taxon>Coelurosauria</taxon>
        <taxon>Aves</taxon>
        <taxon>Neognathae</taxon>
        <taxon>Galloanserae</taxon>
        <taxon>Anseriformes</taxon>
        <taxon>Anatidae</taxon>
        <taxon>Anatinae</taxon>
        <taxon>Anas</taxon>
    </lineage>
</organism>
<dbReference type="AlphaFoldDB" id="R0JVL8"/>
<dbReference type="EMBL" id="KB743109">
    <property type="protein sequence ID" value="EOB01282.1"/>
    <property type="molecule type" value="Genomic_DNA"/>
</dbReference>
<keyword evidence="3" id="KW-1185">Reference proteome</keyword>
<dbReference type="Proteomes" id="UP000296049">
    <property type="component" value="Unassembled WGS sequence"/>
</dbReference>
<feature type="region of interest" description="Disordered" evidence="1">
    <location>
        <begin position="391"/>
        <end position="459"/>
    </location>
</feature>